<dbReference type="AlphaFoldDB" id="A0A8X8XSQ2"/>
<protein>
    <submittedName>
        <fullName evidence="1">Uncharacterized protein</fullName>
    </submittedName>
</protein>
<name>A0A8X8XSQ2_SALSN</name>
<reference evidence="1" key="1">
    <citation type="submission" date="2018-01" db="EMBL/GenBank/DDBJ databases">
        <authorList>
            <person name="Mao J.F."/>
        </authorList>
    </citation>
    <scope>NUCLEOTIDE SEQUENCE</scope>
    <source>
        <strain evidence="1">Huo1</strain>
        <tissue evidence="1">Leaf</tissue>
    </source>
</reference>
<organism evidence="1">
    <name type="scientific">Salvia splendens</name>
    <name type="common">Scarlet sage</name>
    <dbReference type="NCBI Taxonomy" id="180675"/>
    <lineage>
        <taxon>Eukaryota</taxon>
        <taxon>Viridiplantae</taxon>
        <taxon>Streptophyta</taxon>
        <taxon>Embryophyta</taxon>
        <taxon>Tracheophyta</taxon>
        <taxon>Spermatophyta</taxon>
        <taxon>Magnoliopsida</taxon>
        <taxon>eudicotyledons</taxon>
        <taxon>Gunneridae</taxon>
        <taxon>Pentapetalae</taxon>
        <taxon>asterids</taxon>
        <taxon>lamiids</taxon>
        <taxon>Lamiales</taxon>
        <taxon>Lamiaceae</taxon>
        <taxon>Nepetoideae</taxon>
        <taxon>Mentheae</taxon>
        <taxon>Salviinae</taxon>
        <taxon>Salvia</taxon>
        <taxon>Salvia subgen. Calosphace</taxon>
        <taxon>core Calosphace</taxon>
    </lineage>
</organism>
<sequence>MIKYVLKILQLKSRPFPNDARKQVSMALAQSKSPLISGKLNGGAPQLEELGSVVVPHASPSFSGTSSSGSTSRIGESSISASALGFTDGPCSICFGGGEWWMVSGLPLREYVALTFTSPSMEQNIGYDEFQLMVNKRYSAAEVFLVGFGASCGVLDVIIRYPGLNHWGMQRLIHAEQSLAGWKNKSLTRGIGVTAPKARTRDKLKPVNL</sequence>
<accession>A0A8X8XSQ2</accession>
<comment type="caution">
    <text evidence="1">The sequence shown here is derived from an EMBL/GenBank/DDBJ whole genome shotgun (WGS) entry which is preliminary data.</text>
</comment>
<dbReference type="Proteomes" id="UP000298416">
    <property type="component" value="Unassembled WGS sequence"/>
</dbReference>
<evidence type="ECO:0000313" key="1">
    <source>
        <dbReference type="EMBL" id="KAG6417273.1"/>
    </source>
</evidence>
<dbReference type="EMBL" id="PNBA02000007">
    <property type="protein sequence ID" value="KAG6417273.1"/>
    <property type="molecule type" value="Genomic_DNA"/>
</dbReference>
<reference evidence="1" key="2">
    <citation type="submission" date="2020-08" db="EMBL/GenBank/DDBJ databases">
        <title>Plant Genome Project.</title>
        <authorList>
            <person name="Zhang R.-G."/>
        </authorList>
    </citation>
    <scope>NUCLEOTIDE SEQUENCE</scope>
    <source>
        <strain evidence="1">Huo1</strain>
        <tissue evidence="1">Leaf</tissue>
    </source>
</reference>
<proteinExistence type="predicted"/>
<keyword evidence="2" id="KW-1185">Reference proteome</keyword>
<gene>
    <name evidence="1" type="ORF">SASPL_119427</name>
</gene>
<evidence type="ECO:0000313" key="2">
    <source>
        <dbReference type="Proteomes" id="UP000298416"/>
    </source>
</evidence>